<name>A0ACB9FJ62_ARCLA</name>
<reference evidence="1 2" key="2">
    <citation type="journal article" date="2022" name="Mol. Ecol. Resour.">
        <title>The genomes of chicory, endive, great burdock and yacon provide insights into Asteraceae paleo-polyploidization history and plant inulin production.</title>
        <authorList>
            <person name="Fan W."/>
            <person name="Wang S."/>
            <person name="Wang H."/>
            <person name="Wang A."/>
            <person name="Jiang F."/>
            <person name="Liu H."/>
            <person name="Zhao H."/>
            <person name="Xu D."/>
            <person name="Zhang Y."/>
        </authorList>
    </citation>
    <scope>NUCLEOTIDE SEQUENCE [LARGE SCALE GENOMIC DNA]</scope>
    <source>
        <strain evidence="2">cv. Niubang</strain>
    </source>
</reference>
<proteinExistence type="predicted"/>
<protein>
    <submittedName>
        <fullName evidence="1">Uncharacterized protein</fullName>
    </submittedName>
</protein>
<accession>A0ACB9FJ62</accession>
<gene>
    <name evidence="1" type="ORF">L6452_02285</name>
</gene>
<reference evidence="2" key="1">
    <citation type="journal article" date="2022" name="Mol. Ecol. Resour.">
        <title>The genomes of chicory, endive, great burdock and yacon provide insights into Asteraceae palaeo-polyploidization history and plant inulin production.</title>
        <authorList>
            <person name="Fan W."/>
            <person name="Wang S."/>
            <person name="Wang H."/>
            <person name="Wang A."/>
            <person name="Jiang F."/>
            <person name="Liu H."/>
            <person name="Zhao H."/>
            <person name="Xu D."/>
            <person name="Zhang Y."/>
        </authorList>
    </citation>
    <scope>NUCLEOTIDE SEQUENCE [LARGE SCALE GENOMIC DNA]</scope>
    <source>
        <strain evidence="2">cv. Niubang</strain>
    </source>
</reference>
<organism evidence="1 2">
    <name type="scientific">Arctium lappa</name>
    <name type="common">Greater burdock</name>
    <name type="synonym">Lappa major</name>
    <dbReference type="NCBI Taxonomy" id="4217"/>
    <lineage>
        <taxon>Eukaryota</taxon>
        <taxon>Viridiplantae</taxon>
        <taxon>Streptophyta</taxon>
        <taxon>Embryophyta</taxon>
        <taxon>Tracheophyta</taxon>
        <taxon>Spermatophyta</taxon>
        <taxon>Magnoliopsida</taxon>
        <taxon>eudicotyledons</taxon>
        <taxon>Gunneridae</taxon>
        <taxon>Pentapetalae</taxon>
        <taxon>asterids</taxon>
        <taxon>campanulids</taxon>
        <taxon>Asterales</taxon>
        <taxon>Asteraceae</taxon>
        <taxon>Carduoideae</taxon>
        <taxon>Cardueae</taxon>
        <taxon>Arctiinae</taxon>
        <taxon>Arctium</taxon>
    </lineage>
</organism>
<dbReference type="EMBL" id="CM042047">
    <property type="protein sequence ID" value="KAI3771127.1"/>
    <property type="molecule type" value="Genomic_DNA"/>
</dbReference>
<dbReference type="Proteomes" id="UP001055879">
    <property type="component" value="Linkage Group LG01"/>
</dbReference>
<comment type="caution">
    <text evidence="1">The sequence shown here is derived from an EMBL/GenBank/DDBJ whole genome shotgun (WGS) entry which is preliminary data.</text>
</comment>
<evidence type="ECO:0000313" key="2">
    <source>
        <dbReference type="Proteomes" id="UP001055879"/>
    </source>
</evidence>
<keyword evidence="2" id="KW-1185">Reference proteome</keyword>
<evidence type="ECO:0000313" key="1">
    <source>
        <dbReference type="EMBL" id="KAI3771127.1"/>
    </source>
</evidence>
<sequence length="281" mass="32152">MAPGTKISMDPSGKPFDVRTYRGMIGSLMYLTSSRSDIMFSTCLCARYQANPKESHMSAVKHIFRYLKGTKDLVLWYPKDTSFKLTTYSNADHAGCMLDKKSTSSHIQFLGDKLVSWASKKQLCVITSTSEAEYVVAASCCSQVLWMRTQLRDYGFKFDKIPIYRDSKSAISISANPVKHTKTKHIDVRCHFIKDNIVKGTIELYFVNTDYQLADLFTKPLDEKIFNFLVSKLEMRGSLNDHILYDLELTWCYTHNLSEFAKIRMNIFVGSADSQRLSIKD</sequence>